<organism evidence="2 3">
    <name type="scientific">Nonomuraea solani</name>
    <dbReference type="NCBI Taxonomy" id="1144553"/>
    <lineage>
        <taxon>Bacteria</taxon>
        <taxon>Bacillati</taxon>
        <taxon>Actinomycetota</taxon>
        <taxon>Actinomycetes</taxon>
        <taxon>Streptosporangiales</taxon>
        <taxon>Streptosporangiaceae</taxon>
        <taxon>Nonomuraea</taxon>
    </lineage>
</organism>
<proteinExistence type="predicted"/>
<keyword evidence="1" id="KW-0812">Transmembrane</keyword>
<dbReference type="OrthoDB" id="3542794at2"/>
<reference evidence="2 3" key="1">
    <citation type="submission" date="2016-10" db="EMBL/GenBank/DDBJ databases">
        <authorList>
            <person name="de Groot N.N."/>
        </authorList>
    </citation>
    <scope>NUCLEOTIDE SEQUENCE [LARGE SCALE GENOMIC DNA]</scope>
    <source>
        <strain evidence="2 3">CGMCC 4.7037</strain>
    </source>
</reference>
<dbReference type="InterPro" id="IPR011042">
    <property type="entry name" value="6-blade_b-propeller_TolB-like"/>
</dbReference>
<dbReference type="EMBL" id="FNVT01000004">
    <property type="protein sequence ID" value="SEG76697.1"/>
    <property type="molecule type" value="Genomic_DNA"/>
</dbReference>
<dbReference type="Gene3D" id="2.120.10.30">
    <property type="entry name" value="TolB, C-terminal domain"/>
    <property type="match status" value="1"/>
</dbReference>
<evidence type="ECO:0000313" key="3">
    <source>
        <dbReference type="Proteomes" id="UP000236732"/>
    </source>
</evidence>
<gene>
    <name evidence="2" type="ORF">SAMN05444920_104408</name>
</gene>
<dbReference type="SUPFAM" id="SSF69304">
    <property type="entry name" value="Tricorn protease N-terminal domain"/>
    <property type="match status" value="1"/>
</dbReference>
<dbReference type="AlphaFoldDB" id="A0A1H6CV69"/>
<dbReference type="Proteomes" id="UP000236732">
    <property type="component" value="Unassembled WGS sequence"/>
</dbReference>
<name>A0A1H6CV69_9ACTN</name>
<dbReference type="RefSeq" id="WP_103956933.1">
    <property type="nucleotide sequence ID" value="NZ_FNVT01000004.1"/>
</dbReference>
<feature type="transmembrane region" description="Helical" evidence="1">
    <location>
        <begin position="40"/>
        <end position="59"/>
    </location>
</feature>
<keyword evidence="3" id="KW-1185">Reference proteome</keyword>
<keyword evidence="1" id="KW-0472">Membrane</keyword>
<accession>A0A1H6CV69</accession>
<keyword evidence="1" id="KW-1133">Transmembrane helix</keyword>
<protein>
    <submittedName>
        <fullName evidence="2">Uncharacterized protein</fullName>
    </submittedName>
</protein>
<evidence type="ECO:0000313" key="2">
    <source>
        <dbReference type="EMBL" id="SEG76697.1"/>
    </source>
</evidence>
<evidence type="ECO:0000256" key="1">
    <source>
        <dbReference type="SAM" id="Phobius"/>
    </source>
</evidence>
<sequence length="364" mass="39830">MRSEEDLLRTMRAASEQAGHPDLARGVAGRRRARRIRRRAGMALAAAAVVVAGGMTVTLPDEEPVVAASPQIRPVADVWPRAVVKVWGRDLHPVTALSATEVLLITGKRRLEVYDSATGRTRALGDLPYPKKDYHPQRLDVGAKYIAWFGQTSREDWADFWIMPREGGKAERVGEVAADVEQIGLTDDAIVWSVMGGGVYRMPLTGGTPERLPGTDGLHLTTWPWAQRHDGPGTNATRIVNLETGRATDVAVPAGAEMLQCHVQWCTGLLGSHVFAQRADGSERRQLPGPLLQDGFWWLLGDRYARFRVNAPGQNVVLYDLSTGTMAELGDAVSSMVTTAPPSTVYWKEGDEYTIVNLMAVTTR</sequence>